<evidence type="ECO:0000313" key="4">
    <source>
        <dbReference type="Proteomes" id="UP000627369"/>
    </source>
</evidence>
<dbReference type="InterPro" id="IPR013538">
    <property type="entry name" value="ASHA1/2-like_C"/>
</dbReference>
<evidence type="ECO:0000313" key="3">
    <source>
        <dbReference type="EMBL" id="GHH75209.1"/>
    </source>
</evidence>
<feature type="domain" description="Activator of Hsp90 ATPase homologue 1/2-like C-terminal" evidence="2">
    <location>
        <begin position="21"/>
        <end position="135"/>
    </location>
</feature>
<comment type="caution">
    <text evidence="3">The sequence shown here is derived from an EMBL/GenBank/DDBJ whole genome shotgun (WGS) entry which is preliminary data.</text>
</comment>
<dbReference type="EMBL" id="BNAS01000004">
    <property type="protein sequence ID" value="GHH75209.1"/>
    <property type="molecule type" value="Genomic_DNA"/>
</dbReference>
<proteinExistence type="inferred from homology"/>
<dbReference type="RefSeq" id="WP_189670150.1">
    <property type="nucleotide sequence ID" value="NZ_BNAS01000004.1"/>
</dbReference>
<gene>
    <name evidence="3" type="ORF">GCM10017772_31010</name>
</gene>
<name>A0A919G079_9MICO</name>
<reference evidence="3" key="2">
    <citation type="submission" date="2020-09" db="EMBL/GenBank/DDBJ databases">
        <authorList>
            <person name="Sun Q."/>
            <person name="Zhou Y."/>
        </authorList>
    </citation>
    <scope>NUCLEOTIDE SEQUENCE</scope>
    <source>
        <strain evidence="3">CGMCC 4.7398</strain>
    </source>
</reference>
<dbReference type="Proteomes" id="UP000627369">
    <property type="component" value="Unassembled WGS sequence"/>
</dbReference>
<dbReference type="AlphaFoldDB" id="A0A919G079"/>
<reference evidence="3" key="1">
    <citation type="journal article" date="2014" name="Int. J. Syst. Evol. Microbiol.">
        <title>Complete genome sequence of Corynebacterium casei LMG S-19264T (=DSM 44701T), isolated from a smear-ripened cheese.</title>
        <authorList>
            <consortium name="US DOE Joint Genome Institute (JGI-PGF)"/>
            <person name="Walter F."/>
            <person name="Albersmeier A."/>
            <person name="Kalinowski J."/>
            <person name="Ruckert C."/>
        </authorList>
    </citation>
    <scope>NUCLEOTIDE SEQUENCE</scope>
    <source>
        <strain evidence="3">CGMCC 4.7398</strain>
    </source>
</reference>
<dbReference type="SUPFAM" id="SSF55961">
    <property type="entry name" value="Bet v1-like"/>
    <property type="match status" value="1"/>
</dbReference>
<dbReference type="InterPro" id="IPR023393">
    <property type="entry name" value="START-like_dom_sf"/>
</dbReference>
<evidence type="ECO:0000259" key="2">
    <source>
        <dbReference type="Pfam" id="PF08327"/>
    </source>
</evidence>
<keyword evidence="4" id="KW-1185">Reference proteome</keyword>
<dbReference type="CDD" id="cd07814">
    <property type="entry name" value="SRPBCC_CalC_Aha1-like"/>
    <property type="match status" value="1"/>
</dbReference>
<comment type="similarity">
    <text evidence="1">Belongs to the AHA1 family.</text>
</comment>
<sequence>MNAKDYDLQVERDIDGAAGNVFDAFLAVYDEPLPDWVLHSERDLRVGGVWDITFRPPGADAFQEHRVFTAIDRPHRLEYSAAIHEAGGRTYETAVVLLITEAGDRSQAQLTQSGFPDEQTRDEFAAAWPDVLDLIPARITQ</sequence>
<dbReference type="Pfam" id="PF08327">
    <property type="entry name" value="AHSA1"/>
    <property type="match status" value="1"/>
</dbReference>
<accession>A0A919G079</accession>
<organism evidence="3 4">
    <name type="scientific">Promicromonospora soli</name>
    <dbReference type="NCBI Taxonomy" id="2035533"/>
    <lineage>
        <taxon>Bacteria</taxon>
        <taxon>Bacillati</taxon>
        <taxon>Actinomycetota</taxon>
        <taxon>Actinomycetes</taxon>
        <taxon>Micrococcales</taxon>
        <taxon>Promicromonosporaceae</taxon>
        <taxon>Promicromonospora</taxon>
    </lineage>
</organism>
<evidence type="ECO:0000256" key="1">
    <source>
        <dbReference type="ARBA" id="ARBA00006817"/>
    </source>
</evidence>
<dbReference type="Gene3D" id="3.30.530.20">
    <property type="match status" value="1"/>
</dbReference>
<protein>
    <recommendedName>
        <fullName evidence="2">Activator of Hsp90 ATPase homologue 1/2-like C-terminal domain-containing protein</fullName>
    </recommendedName>
</protein>